<dbReference type="PRINTS" id="PR00120">
    <property type="entry name" value="HATPASE"/>
</dbReference>
<dbReference type="NCBIfam" id="TIGR01647">
    <property type="entry name" value="ATPase-IIIA_H"/>
    <property type="match status" value="1"/>
</dbReference>
<keyword evidence="13" id="KW-0375">Hydrogen ion transport</keyword>
<dbReference type="InterPro" id="IPR044492">
    <property type="entry name" value="P_typ_ATPase_HD_dom"/>
</dbReference>
<evidence type="ECO:0000313" key="15">
    <source>
        <dbReference type="EMBL" id="PIA16271.1"/>
    </source>
</evidence>
<organism evidence="15 16">
    <name type="scientific">Coemansia reversa (strain ATCC 12441 / NRRL 1564)</name>
    <dbReference type="NCBI Taxonomy" id="763665"/>
    <lineage>
        <taxon>Eukaryota</taxon>
        <taxon>Fungi</taxon>
        <taxon>Fungi incertae sedis</taxon>
        <taxon>Zoopagomycota</taxon>
        <taxon>Kickxellomycotina</taxon>
        <taxon>Kickxellomycetes</taxon>
        <taxon>Kickxellales</taxon>
        <taxon>Kickxellaceae</taxon>
        <taxon>Coemansia</taxon>
    </lineage>
</organism>
<evidence type="ECO:0000256" key="7">
    <source>
        <dbReference type="ARBA" id="ARBA00022741"/>
    </source>
</evidence>
<dbReference type="SUPFAM" id="SSF81665">
    <property type="entry name" value="Calcium ATPase, transmembrane domain M"/>
    <property type="match status" value="1"/>
</dbReference>
<feature type="transmembrane region" description="Helical" evidence="13">
    <location>
        <begin position="254"/>
        <end position="276"/>
    </location>
</feature>
<dbReference type="GO" id="GO:0005524">
    <property type="term" value="F:ATP binding"/>
    <property type="evidence" value="ECO:0007669"/>
    <property type="project" value="UniProtKB-UniRule"/>
</dbReference>
<dbReference type="Pfam" id="PF00690">
    <property type="entry name" value="Cation_ATPase_N"/>
    <property type="match status" value="1"/>
</dbReference>
<dbReference type="Gene3D" id="3.40.50.1000">
    <property type="entry name" value="HAD superfamily/HAD-like"/>
    <property type="match status" value="1"/>
</dbReference>
<keyword evidence="8 13" id="KW-0067">ATP-binding</keyword>
<feature type="domain" description="Cation-transporting P-type ATPase N-terminal" evidence="14">
    <location>
        <begin position="23"/>
        <end position="95"/>
    </location>
</feature>
<feature type="transmembrane region" description="Helical" evidence="13">
    <location>
        <begin position="102"/>
        <end position="121"/>
    </location>
</feature>
<feature type="transmembrane region" description="Helical" evidence="13">
    <location>
        <begin position="798"/>
        <end position="819"/>
    </location>
</feature>
<feature type="transmembrane region" description="Helical" evidence="13">
    <location>
        <begin position="722"/>
        <end position="743"/>
    </location>
</feature>
<keyword evidence="6" id="KW-0479">Metal-binding</keyword>
<keyword evidence="5 13" id="KW-0812">Transmembrane</keyword>
<keyword evidence="4" id="KW-0597">Phosphoprotein</keyword>
<evidence type="ECO:0000256" key="11">
    <source>
        <dbReference type="ARBA" id="ARBA00022989"/>
    </source>
</evidence>
<dbReference type="InterPro" id="IPR006534">
    <property type="entry name" value="P-type_ATPase_IIIA"/>
</dbReference>
<dbReference type="Gene3D" id="1.20.1110.10">
    <property type="entry name" value="Calcium-transporting ATPase, transmembrane domain"/>
    <property type="match status" value="1"/>
</dbReference>
<dbReference type="Pfam" id="PF00702">
    <property type="entry name" value="Hydrolase"/>
    <property type="match status" value="1"/>
</dbReference>
<comment type="subcellular location">
    <subcellularLocation>
        <location evidence="13">Cell membrane</location>
        <topology evidence="13">Multi-pass membrane protein</topology>
    </subcellularLocation>
    <subcellularLocation>
        <location evidence="2">Membrane</location>
        <topology evidence="2">Multi-pass membrane protein</topology>
    </subcellularLocation>
</comment>
<dbReference type="Pfam" id="PF00122">
    <property type="entry name" value="E1-E2_ATPase"/>
    <property type="match status" value="1"/>
</dbReference>
<dbReference type="SUPFAM" id="SSF56784">
    <property type="entry name" value="HAD-like"/>
    <property type="match status" value="1"/>
</dbReference>
<evidence type="ECO:0000256" key="8">
    <source>
        <dbReference type="ARBA" id="ARBA00022840"/>
    </source>
</evidence>
<evidence type="ECO:0000256" key="9">
    <source>
        <dbReference type="ARBA" id="ARBA00022842"/>
    </source>
</evidence>
<dbReference type="Gene3D" id="3.40.1110.10">
    <property type="entry name" value="Calcium-transporting ATPase, cytoplasmic domain N"/>
    <property type="match status" value="1"/>
</dbReference>
<keyword evidence="13" id="KW-0813">Transport</keyword>
<dbReference type="InterPro" id="IPR023299">
    <property type="entry name" value="ATPase_P-typ_cyto_dom_N"/>
</dbReference>
<dbReference type="SUPFAM" id="SSF81653">
    <property type="entry name" value="Calcium ATPase, transduction domain A"/>
    <property type="match status" value="1"/>
</dbReference>
<comment type="similarity">
    <text evidence="3 13">Belongs to the cation transport ATPase (P-type) (TC 3.A.3) family. Type IIIA subfamily.</text>
</comment>
<dbReference type="NCBIfam" id="TIGR01494">
    <property type="entry name" value="ATPase_P-type"/>
    <property type="match status" value="2"/>
</dbReference>
<evidence type="ECO:0000256" key="3">
    <source>
        <dbReference type="ARBA" id="ARBA00008804"/>
    </source>
</evidence>
<dbReference type="SFLD" id="SFLDF00027">
    <property type="entry name" value="p-type_atpase"/>
    <property type="match status" value="1"/>
</dbReference>
<dbReference type="STRING" id="763665.A0A2G5BB84"/>
<gene>
    <name evidence="15" type="ORF">COEREDRAFT_43230</name>
</gene>
<dbReference type="InterPro" id="IPR023298">
    <property type="entry name" value="ATPase_P-typ_TM_dom_sf"/>
</dbReference>
<dbReference type="SMART" id="SM00831">
    <property type="entry name" value="Cation_ATPase_N"/>
    <property type="match status" value="1"/>
</dbReference>
<evidence type="ECO:0000256" key="2">
    <source>
        <dbReference type="ARBA" id="ARBA00004141"/>
    </source>
</evidence>
<dbReference type="GO" id="GO:0005886">
    <property type="term" value="C:plasma membrane"/>
    <property type="evidence" value="ECO:0007669"/>
    <property type="project" value="UniProtKB-SubCell"/>
</dbReference>
<dbReference type="InterPro" id="IPR004014">
    <property type="entry name" value="ATPase_P-typ_cation-transptr_N"/>
</dbReference>
<keyword evidence="12 13" id="KW-0472">Membrane</keyword>
<dbReference type="FunFam" id="3.40.50.1000:FF:000211">
    <property type="entry name" value="Plasma membrane ATPase"/>
    <property type="match status" value="1"/>
</dbReference>
<name>A0A2G5BB84_COERN</name>
<reference evidence="15 16" key="1">
    <citation type="journal article" date="2015" name="Genome Biol. Evol.">
        <title>Phylogenomic analyses indicate that early fungi evolved digesting cell walls of algal ancestors of land plants.</title>
        <authorList>
            <person name="Chang Y."/>
            <person name="Wang S."/>
            <person name="Sekimoto S."/>
            <person name="Aerts A.L."/>
            <person name="Choi C."/>
            <person name="Clum A."/>
            <person name="LaButti K.M."/>
            <person name="Lindquist E.A."/>
            <person name="Yee Ngan C."/>
            <person name="Ohm R.A."/>
            <person name="Salamov A.A."/>
            <person name="Grigoriev I.V."/>
            <person name="Spatafora J.W."/>
            <person name="Berbee M.L."/>
        </authorList>
    </citation>
    <scope>NUCLEOTIDE SEQUENCE [LARGE SCALE GENOMIC DNA]</scope>
    <source>
        <strain evidence="15 16">NRRL 1564</strain>
    </source>
</reference>
<evidence type="ECO:0000256" key="1">
    <source>
        <dbReference type="ARBA" id="ARBA00003417"/>
    </source>
</evidence>
<dbReference type="Proteomes" id="UP000242474">
    <property type="component" value="Unassembled WGS sequence"/>
</dbReference>
<dbReference type="PANTHER" id="PTHR42861">
    <property type="entry name" value="CALCIUM-TRANSPORTING ATPASE"/>
    <property type="match status" value="1"/>
</dbReference>
<keyword evidence="9 13" id="KW-0460">Magnesium</keyword>
<comment type="function">
    <text evidence="1">The plasma membrane ATPase of plants and fungi is a hydrogen ion pump. The proton gradient it generates drives the active transport of nutrients by H(+)-symport. The resulting external acidification and/or internal alkinization may mediate growth responses.</text>
</comment>
<dbReference type="Gene3D" id="2.70.150.10">
    <property type="entry name" value="Calcium-transporting ATPase, cytoplasmic transduction domain A"/>
    <property type="match status" value="1"/>
</dbReference>
<proteinExistence type="inferred from homology"/>
<dbReference type="SFLD" id="SFLDG00002">
    <property type="entry name" value="C1.7:_P-type_atpase_like"/>
    <property type="match status" value="1"/>
</dbReference>
<dbReference type="FunFam" id="2.70.150.10:FF:000042">
    <property type="entry name" value="Plasma membrane ATPase"/>
    <property type="match status" value="1"/>
</dbReference>
<dbReference type="OrthoDB" id="116380at2759"/>
<keyword evidence="7 13" id="KW-0547">Nucleotide-binding</keyword>
<protein>
    <recommendedName>
        <fullName evidence="13">Plasma membrane ATPase</fullName>
        <ecNumber evidence="13">7.1.2.1</ecNumber>
    </recommendedName>
</protein>
<dbReference type="GO" id="GO:0016887">
    <property type="term" value="F:ATP hydrolysis activity"/>
    <property type="evidence" value="ECO:0007669"/>
    <property type="project" value="InterPro"/>
</dbReference>
<dbReference type="AlphaFoldDB" id="A0A2G5BB84"/>
<evidence type="ECO:0000256" key="10">
    <source>
        <dbReference type="ARBA" id="ARBA00022967"/>
    </source>
</evidence>
<dbReference type="InterPro" id="IPR059000">
    <property type="entry name" value="ATPase_P-type_domA"/>
</dbReference>
<dbReference type="GO" id="GO:0046872">
    <property type="term" value="F:metal ion binding"/>
    <property type="evidence" value="ECO:0007669"/>
    <property type="project" value="UniProtKB-KW"/>
</dbReference>
<dbReference type="EMBL" id="KZ303501">
    <property type="protein sequence ID" value="PIA16271.1"/>
    <property type="molecule type" value="Genomic_DNA"/>
</dbReference>
<sequence length="820" mass="90264">MAILSVDPSTLTVSDLYDKKKFDINTMDNKLVFHILQTSPEGLTQTEAAVRIEKFGLNKLPEKKVNPILEILSFMRNPLTCITVTAPIVAITLSNSQEISSLWKSFVGIIMFLLGNSYIGYYQKINSNKAAESLMTMLMPQCKAKRDGEWNKIDVCNLVPGDIISIRIGDVIPADLRMVSSSNIEVDQAAITGESNLVSKDVGDEILSGSMVRKGRGVALVVGTGSNTVFGHAASLIVDANKGTGHLQQVSTKVGNFCICSIAIFLIAEIFVMFFGTNFVYHRGIKNMLVLLIGGIPIAMPTILSTMLVIGAKQLKKHNVIVTRISAIEDLAGVTILCSDKTGTLTQNKLTIKKDSAKLYSNVSIDDTLLWAAYASRVNNQDAIDGSIVDSLPHANIAREGIDEIEFQPWGPINHRTQMTFRRHSDNTVHRVTKGGVHIIQKLCTKHMTSELESQLQADIDEFARRGFRTLAVAEEEVPSGELEGEGTGFRLIGLLPIFDPLRHDTKRMIDHVIDLGMHVKMITGDQLAIAKETGRELGMGDTMYKASVLDNAKEIQKIANSVDELVLHADGFSGAHLEHKYKIVERLQKLGHIVAMMGDGSNDAPALAKANIGIAVANASDATRFAADIVLSEAGLSAVIKAFMISRVIFQRMRNYLIHMCAVTICVVTTFSILALAFNFDFSPSMMLMIASINVILMMTISTDRIKPSQYPNVWNMFEIFSYAIVYGCYLTLSNLVFFIVAVKSDVFQRYGSKAFADHNDFSLQSVIYLQVSILLQAIIFVVRVKSFFFTERPSSFLMCAFVIAQCVATIIVVYSVFS</sequence>
<dbReference type="InterPro" id="IPR018303">
    <property type="entry name" value="ATPase_P-typ_P_site"/>
</dbReference>
<dbReference type="GO" id="GO:0008553">
    <property type="term" value="F:P-type proton-exporting transporter activity"/>
    <property type="evidence" value="ECO:0007669"/>
    <property type="project" value="UniProtKB-UniRule"/>
</dbReference>
<keyword evidence="10 13" id="KW-1278">Translocase</keyword>
<evidence type="ECO:0000256" key="13">
    <source>
        <dbReference type="RuleBase" id="RU362083"/>
    </source>
</evidence>
<dbReference type="SFLD" id="SFLDS00003">
    <property type="entry name" value="Haloacid_Dehalogenase"/>
    <property type="match status" value="1"/>
</dbReference>
<dbReference type="InterPro" id="IPR023214">
    <property type="entry name" value="HAD_sf"/>
</dbReference>
<feature type="transmembrane region" description="Helical" evidence="13">
    <location>
        <begin position="657"/>
        <end position="679"/>
    </location>
</feature>
<dbReference type="PROSITE" id="PS00154">
    <property type="entry name" value="ATPASE_E1_E2"/>
    <property type="match status" value="1"/>
</dbReference>
<feature type="transmembrane region" description="Helical" evidence="13">
    <location>
        <begin position="685"/>
        <end position="702"/>
    </location>
</feature>
<dbReference type="InterPro" id="IPR008250">
    <property type="entry name" value="ATPase_P-typ_transduc_dom_A_sf"/>
</dbReference>
<accession>A0A2G5BB84</accession>
<dbReference type="InterPro" id="IPR036412">
    <property type="entry name" value="HAD-like_sf"/>
</dbReference>
<keyword evidence="16" id="KW-1185">Reference proteome</keyword>
<dbReference type="EC" id="7.1.2.1" evidence="13"/>
<evidence type="ECO:0000256" key="4">
    <source>
        <dbReference type="ARBA" id="ARBA00022553"/>
    </source>
</evidence>
<dbReference type="PRINTS" id="PR00119">
    <property type="entry name" value="CATATPASE"/>
</dbReference>
<evidence type="ECO:0000313" key="16">
    <source>
        <dbReference type="Proteomes" id="UP000242474"/>
    </source>
</evidence>
<evidence type="ECO:0000259" key="14">
    <source>
        <dbReference type="SMART" id="SM00831"/>
    </source>
</evidence>
<dbReference type="InterPro" id="IPR001757">
    <property type="entry name" value="P_typ_ATPase"/>
</dbReference>
<comment type="catalytic activity">
    <reaction evidence="13">
        <text>ATP + H2O + H(+)(in) = ADP + phosphate + 2 H(+)(out)</text>
        <dbReference type="Rhea" id="RHEA:20852"/>
        <dbReference type="ChEBI" id="CHEBI:15377"/>
        <dbReference type="ChEBI" id="CHEBI:15378"/>
        <dbReference type="ChEBI" id="CHEBI:30616"/>
        <dbReference type="ChEBI" id="CHEBI:43474"/>
        <dbReference type="ChEBI" id="CHEBI:456216"/>
        <dbReference type="EC" id="7.1.2.1"/>
    </reaction>
</comment>
<keyword evidence="11 13" id="KW-1133">Transmembrane helix</keyword>
<evidence type="ECO:0000256" key="6">
    <source>
        <dbReference type="ARBA" id="ARBA00022723"/>
    </source>
</evidence>
<dbReference type="GO" id="GO:0120029">
    <property type="term" value="P:proton export across plasma membrane"/>
    <property type="evidence" value="ECO:0007669"/>
    <property type="project" value="UniProtKB-UniRule"/>
</dbReference>
<keyword evidence="13" id="KW-0406">Ion transport</keyword>
<evidence type="ECO:0000256" key="5">
    <source>
        <dbReference type="ARBA" id="ARBA00022692"/>
    </source>
</evidence>
<evidence type="ECO:0000256" key="12">
    <source>
        <dbReference type="ARBA" id="ARBA00023136"/>
    </source>
</evidence>
<feature type="transmembrane region" description="Helical" evidence="13">
    <location>
        <begin position="763"/>
        <end position="786"/>
    </location>
</feature>
<feature type="transmembrane region" description="Helical" evidence="13">
    <location>
        <begin position="288"/>
        <end position="310"/>
    </location>
</feature>